<dbReference type="GO" id="GO:0000139">
    <property type="term" value="C:Golgi membrane"/>
    <property type="evidence" value="ECO:0007669"/>
    <property type="project" value="UniProtKB-SubCell"/>
</dbReference>
<dbReference type="FunFam" id="3.90.550.10:FF:000021">
    <property type="entry name" value="Polypeptide N-acetylgalactosaminyltransferase"/>
    <property type="match status" value="1"/>
</dbReference>
<dbReference type="GO" id="GO:0046872">
    <property type="term" value="F:metal ion binding"/>
    <property type="evidence" value="ECO:0007669"/>
    <property type="project" value="UniProtKB-KW"/>
</dbReference>
<organism evidence="18 19">
    <name type="scientific">Bubo bubo</name>
    <name type="common">Eurasian eagle-owl</name>
    <name type="synonym">Strix bubo</name>
    <dbReference type="NCBI Taxonomy" id="30461"/>
    <lineage>
        <taxon>Eukaryota</taxon>
        <taxon>Metazoa</taxon>
        <taxon>Chordata</taxon>
        <taxon>Craniata</taxon>
        <taxon>Vertebrata</taxon>
        <taxon>Euteleostomi</taxon>
        <taxon>Archelosauria</taxon>
        <taxon>Archosauria</taxon>
        <taxon>Dinosauria</taxon>
        <taxon>Saurischia</taxon>
        <taxon>Theropoda</taxon>
        <taxon>Coelurosauria</taxon>
        <taxon>Aves</taxon>
        <taxon>Neognathae</taxon>
        <taxon>Neoaves</taxon>
        <taxon>Telluraves</taxon>
        <taxon>Strigiformes</taxon>
        <taxon>Strigidae</taxon>
        <taxon>Bubo</taxon>
    </lineage>
</organism>
<dbReference type="PANTHER" id="PTHR11675:SF58">
    <property type="entry name" value="POLYPEPTIDE N-ACETYLGALACTOSAMINYLTRANSFERASE 6"/>
    <property type="match status" value="1"/>
</dbReference>
<evidence type="ECO:0000256" key="8">
    <source>
        <dbReference type="ARBA" id="ARBA00022723"/>
    </source>
</evidence>
<dbReference type="PANTHER" id="PTHR11675">
    <property type="entry name" value="N-ACETYLGALACTOSAMINYLTRANSFERASE"/>
    <property type="match status" value="1"/>
</dbReference>
<name>A0A8C0I799_BUBBB</name>
<comment type="cofactor">
    <cofactor evidence="1">
        <name>Mn(2+)</name>
        <dbReference type="ChEBI" id="CHEBI:29035"/>
    </cofactor>
</comment>
<keyword evidence="9" id="KW-0430">Lectin</keyword>
<sequence>MRLFRRRYSPLKVALAGAVFVIFLFILQKDVGNKDRSEEPWLKNIVQGKDQVLDLMLGAVNNIRDSMPKLQIRAPVRQEEPAPGARSCLPGVYTAAELRPLMERPPQDPASPGADGKAFKKDQWTPEETKEKERGYEKHCFNKSVEIKARCPPLPTTSVVIVFHNEAWSTLLRTVYSVLHASPALLLKEIILVDDASAPPASCKHLVRPPIVRVVRQDERKGLITARLLGASGASGEVLTFLDAHCECFHGWLEPLLSRIAEEPTAVVSPDIATIDLNTFEFSKPVQNGKQHSRGNFDWSLTFGWEVVPPRERQRRKDETFPIKSPTFAGGLFAISRSYFEHIGSYDDQMEIWGGENVEMSFRVWQCGGQVEIIPCSVVGHVFRSKSPHTFPKGTQVISRNLVRLAEVWMDDYKEIFYRRNQQAAQMARELREQLHCKNFTWYLQTIYPEMFVPDLTPTFYGAVSTGVPRASRWAQSSARSSHGREVPETLGLGVLYLNQRAGGFWCSRRVRHQLAGPWRGRFGLWLTVKELESGRAGLGRVTGWGTGGEVALG</sequence>
<keyword evidence="13" id="KW-0472">Membrane</keyword>
<comment type="similarity">
    <text evidence="4">Belongs to the glycosyltransferase 2 family. GalNAc-T subfamily.</text>
</comment>
<dbReference type="GO" id="GO:0016266">
    <property type="term" value="P:protein O-linked glycosylation via N-acetyl-galactosamine"/>
    <property type="evidence" value="ECO:0007669"/>
    <property type="project" value="UniProtKB-ARBA"/>
</dbReference>
<keyword evidence="12" id="KW-0333">Golgi apparatus</keyword>
<evidence type="ECO:0000256" key="2">
    <source>
        <dbReference type="ARBA" id="ARBA00004323"/>
    </source>
</evidence>
<dbReference type="Gene3D" id="3.90.550.10">
    <property type="entry name" value="Spore Coat Polysaccharide Biosynthesis Protein SpsA, Chain A"/>
    <property type="match status" value="1"/>
</dbReference>
<evidence type="ECO:0000256" key="11">
    <source>
        <dbReference type="ARBA" id="ARBA00022989"/>
    </source>
</evidence>
<evidence type="ECO:0000256" key="6">
    <source>
        <dbReference type="ARBA" id="ARBA00022679"/>
    </source>
</evidence>
<dbReference type="Proteomes" id="UP000694567">
    <property type="component" value="Unplaced"/>
</dbReference>
<dbReference type="GO" id="GO:0004653">
    <property type="term" value="F:polypeptide N-acetylgalactosaminyltransferase activity"/>
    <property type="evidence" value="ECO:0007669"/>
    <property type="project" value="TreeGrafter"/>
</dbReference>
<dbReference type="InterPro" id="IPR029044">
    <property type="entry name" value="Nucleotide-diphossugar_trans"/>
</dbReference>
<evidence type="ECO:0000256" key="9">
    <source>
        <dbReference type="ARBA" id="ARBA00022734"/>
    </source>
</evidence>
<evidence type="ECO:0000256" key="12">
    <source>
        <dbReference type="ARBA" id="ARBA00023034"/>
    </source>
</evidence>
<evidence type="ECO:0000256" key="16">
    <source>
        <dbReference type="SAM" id="MobiDB-lite"/>
    </source>
</evidence>
<dbReference type="CDD" id="cd02510">
    <property type="entry name" value="pp-GalNAc-T"/>
    <property type="match status" value="1"/>
</dbReference>
<dbReference type="Pfam" id="PF00535">
    <property type="entry name" value="Glycos_transf_2"/>
    <property type="match status" value="1"/>
</dbReference>
<keyword evidence="15" id="KW-0464">Manganese</keyword>
<evidence type="ECO:0000256" key="14">
    <source>
        <dbReference type="ARBA" id="ARBA00023157"/>
    </source>
</evidence>
<keyword evidence="14" id="KW-1015">Disulfide bond</keyword>
<evidence type="ECO:0000256" key="3">
    <source>
        <dbReference type="ARBA" id="ARBA00004922"/>
    </source>
</evidence>
<evidence type="ECO:0000259" key="17">
    <source>
        <dbReference type="Pfam" id="PF00535"/>
    </source>
</evidence>
<keyword evidence="5" id="KW-0328">Glycosyltransferase</keyword>
<keyword evidence="6" id="KW-0808">Transferase</keyword>
<reference evidence="18" key="1">
    <citation type="submission" date="2025-08" db="UniProtKB">
        <authorList>
            <consortium name="Ensembl"/>
        </authorList>
    </citation>
    <scope>IDENTIFICATION</scope>
</reference>
<dbReference type="Ensembl" id="ENSBOBT00000000359.1">
    <property type="protein sequence ID" value="ENSBOBP00000000354.1"/>
    <property type="gene ID" value="ENSBOBG00000000160.1"/>
</dbReference>
<evidence type="ECO:0000256" key="5">
    <source>
        <dbReference type="ARBA" id="ARBA00022676"/>
    </source>
</evidence>
<dbReference type="InterPro" id="IPR045885">
    <property type="entry name" value="GalNAc-T"/>
</dbReference>
<evidence type="ECO:0000256" key="1">
    <source>
        <dbReference type="ARBA" id="ARBA00001936"/>
    </source>
</evidence>
<evidence type="ECO:0000256" key="13">
    <source>
        <dbReference type="ARBA" id="ARBA00023136"/>
    </source>
</evidence>
<keyword evidence="7" id="KW-0812">Transmembrane</keyword>
<evidence type="ECO:0000313" key="18">
    <source>
        <dbReference type="Ensembl" id="ENSBOBP00000000354.1"/>
    </source>
</evidence>
<keyword evidence="8" id="KW-0479">Metal-binding</keyword>
<reference evidence="18" key="2">
    <citation type="submission" date="2025-09" db="UniProtKB">
        <authorList>
            <consortium name="Ensembl"/>
        </authorList>
    </citation>
    <scope>IDENTIFICATION</scope>
</reference>
<dbReference type="SUPFAM" id="SSF53448">
    <property type="entry name" value="Nucleotide-diphospho-sugar transferases"/>
    <property type="match status" value="1"/>
</dbReference>
<evidence type="ECO:0000256" key="4">
    <source>
        <dbReference type="ARBA" id="ARBA00005680"/>
    </source>
</evidence>
<feature type="domain" description="Glycosyltransferase 2-like" evidence="17">
    <location>
        <begin position="158"/>
        <end position="339"/>
    </location>
</feature>
<evidence type="ECO:0000256" key="7">
    <source>
        <dbReference type="ARBA" id="ARBA00022692"/>
    </source>
</evidence>
<keyword evidence="11" id="KW-1133">Transmembrane helix</keyword>
<comment type="subcellular location">
    <subcellularLocation>
        <location evidence="2">Golgi apparatus membrane</location>
        <topology evidence="2">Single-pass type II membrane protein</topology>
    </subcellularLocation>
</comment>
<keyword evidence="19" id="KW-1185">Reference proteome</keyword>
<comment type="pathway">
    <text evidence="3">Protein modification; protein glycosylation.</text>
</comment>
<accession>A0A8C0I799</accession>
<feature type="compositionally biased region" description="Basic and acidic residues" evidence="16">
    <location>
        <begin position="117"/>
        <end position="132"/>
    </location>
</feature>
<proteinExistence type="inferred from homology"/>
<evidence type="ECO:0000313" key="19">
    <source>
        <dbReference type="Proteomes" id="UP000694567"/>
    </source>
</evidence>
<feature type="region of interest" description="Disordered" evidence="16">
    <location>
        <begin position="102"/>
        <end position="132"/>
    </location>
</feature>
<keyword evidence="10" id="KW-0735">Signal-anchor</keyword>
<protein>
    <submittedName>
        <fullName evidence="18">Polypeptide N-acetylgalactosaminyltransferase 6</fullName>
    </submittedName>
</protein>
<evidence type="ECO:0000256" key="10">
    <source>
        <dbReference type="ARBA" id="ARBA00022968"/>
    </source>
</evidence>
<dbReference type="GO" id="GO:0030246">
    <property type="term" value="F:carbohydrate binding"/>
    <property type="evidence" value="ECO:0007669"/>
    <property type="project" value="UniProtKB-KW"/>
</dbReference>
<evidence type="ECO:0000256" key="15">
    <source>
        <dbReference type="ARBA" id="ARBA00023211"/>
    </source>
</evidence>
<dbReference type="InterPro" id="IPR001173">
    <property type="entry name" value="Glyco_trans_2-like"/>
</dbReference>
<dbReference type="AlphaFoldDB" id="A0A8C0I799"/>